<evidence type="ECO:0000313" key="4">
    <source>
        <dbReference type="Proteomes" id="UP001633002"/>
    </source>
</evidence>
<dbReference type="Pfam" id="PF25273">
    <property type="entry name" value="DUF7869"/>
    <property type="match status" value="1"/>
</dbReference>
<feature type="compositionally biased region" description="Basic and acidic residues" evidence="1">
    <location>
        <begin position="67"/>
        <end position="89"/>
    </location>
</feature>
<dbReference type="PANTHER" id="PTHR33153:SF3">
    <property type="entry name" value="TRAFFICKING PROTEIN PARTICLE COMPLEX SUBUNIT 11 DOMAIN-CONTAINING PROTEIN"/>
    <property type="match status" value="1"/>
</dbReference>
<sequence>MAPASKRLVSKKLDLAYVAKNDSRMSVLSHRKSPVLEELLAEHHYAFEKGHYTQAGNGEGTIWSNNDNREETASSETRGNKDLEDRDNTSEEDMCDVSFPLMRRMSSPNAENYSPRRPRRYSSSPKGPSKDAYLMRRVGVPDNSARRQPMRRMGCIEDAELGSNGAEDNLLDLSPPAHAFITLPSNKSDGVPALQKGRDVRRHQTGSVTSPAKRTKKTSHVIVARLQVRFQPLRDQEQPLSFDVSLTRILTTEVLELSSDDSPVRKATPPTKFRAKDLRVDVPDDDISWLQRTPLTQNNTSAVSSLPLLDLSHVTMLGEDETILGLRLHRQQQGEERATGGRRRKKALSCPKKRLSDWKGPLPAMLYIQLDNTVRNGIVFAYLAMLVEKCFFRKIKVGFLIVGHTHDHVDQMFSRFSVALSGKKAFTMPQMQQVIQETYVPSPIFEVLEETWDFKTIVQSRFSPMLPLHDVTFNQQFKIALGGDNWPRL</sequence>
<keyword evidence="4" id="KW-1185">Reference proteome</keyword>
<feature type="region of interest" description="Disordered" evidence="1">
    <location>
        <begin position="56"/>
        <end position="134"/>
    </location>
</feature>
<reference evidence="3 4" key="1">
    <citation type="submission" date="2024-09" db="EMBL/GenBank/DDBJ databases">
        <title>Chromosome-scale assembly of Riccia sorocarpa.</title>
        <authorList>
            <person name="Paukszto L."/>
        </authorList>
    </citation>
    <scope>NUCLEOTIDE SEQUENCE [LARGE SCALE GENOMIC DNA]</scope>
    <source>
        <strain evidence="3">LP-2024</strain>
        <tissue evidence="3">Aerial parts of the thallus</tissue>
    </source>
</reference>
<evidence type="ECO:0000259" key="2">
    <source>
        <dbReference type="Pfam" id="PF25273"/>
    </source>
</evidence>
<evidence type="ECO:0000313" key="3">
    <source>
        <dbReference type="EMBL" id="KAL3693458.1"/>
    </source>
</evidence>
<dbReference type="InterPro" id="IPR057191">
    <property type="entry name" value="DUF7869"/>
</dbReference>
<dbReference type="AlphaFoldDB" id="A0ABD3HPX3"/>
<accession>A0ABD3HPX3</accession>
<protein>
    <recommendedName>
        <fullName evidence="2">DUF7869 domain-containing protein</fullName>
    </recommendedName>
</protein>
<gene>
    <name evidence="3" type="ORF">R1sor_007109</name>
</gene>
<name>A0ABD3HPX3_9MARC</name>
<dbReference type="EMBL" id="JBJQOH010000003">
    <property type="protein sequence ID" value="KAL3693458.1"/>
    <property type="molecule type" value="Genomic_DNA"/>
</dbReference>
<organism evidence="3 4">
    <name type="scientific">Riccia sorocarpa</name>
    <dbReference type="NCBI Taxonomy" id="122646"/>
    <lineage>
        <taxon>Eukaryota</taxon>
        <taxon>Viridiplantae</taxon>
        <taxon>Streptophyta</taxon>
        <taxon>Embryophyta</taxon>
        <taxon>Marchantiophyta</taxon>
        <taxon>Marchantiopsida</taxon>
        <taxon>Marchantiidae</taxon>
        <taxon>Marchantiales</taxon>
        <taxon>Ricciaceae</taxon>
        <taxon>Riccia</taxon>
    </lineage>
</organism>
<evidence type="ECO:0000256" key="1">
    <source>
        <dbReference type="SAM" id="MobiDB-lite"/>
    </source>
</evidence>
<proteinExistence type="predicted"/>
<comment type="caution">
    <text evidence="3">The sequence shown here is derived from an EMBL/GenBank/DDBJ whole genome shotgun (WGS) entry which is preliminary data.</text>
</comment>
<dbReference type="PANTHER" id="PTHR33153">
    <property type="entry name" value="MYND-TYPE DOMAIN-CONTAINING PROTEIN"/>
    <property type="match status" value="1"/>
</dbReference>
<dbReference type="Proteomes" id="UP001633002">
    <property type="component" value="Unassembled WGS sequence"/>
</dbReference>
<feature type="region of interest" description="Disordered" evidence="1">
    <location>
        <begin position="182"/>
        <end position="216"/>
    </location>
</feature>
<feature type="domain" description="DUF7869" evidence="2">
    <location>
        <begin position="357"/>
        <end position="481"/>
    </location>
</feature>